<keyword evidence="5" id="KW-1185">Reference proteome</keyword>
<dbReference type="Proteomes" id="UP000274909">
    <property type="component" value="Unassembled WGS sequence"/>
</dbReference>
<dbReference type="PANTHER" id="PTHR40111">
    <property type="entry name" value="CEPHALOSPORIN-C DEACETYLASE"/>
    <property type="match status" value="1"/>
</dbReference>
<dbReference type="EMBL" id="RZGZ01000001">
    <property type="protein sequence ID" value="RUR03066.1"/>
    <property type="molecule type" value="Genomic_DNA"/>
</dbReference>
<dbReference type="InterPro" id="IPR039069">
    <property type="entry name" value="CE7"/>
</dbReference>
<feature type="active site" description="Charge relay system" evidence="1">
    <location>
        <position position="274"/>
    </location>
</feature>
<accession>A0A3S0VI66</accession>
<proteinExistence type="predicted"/>
<reference evidence="4 5" key="1">
    <citation type="submission" date="2018-12" db="EMBL/GenBank/DDBJ databases">
        <authorList>
            <person name="Li F."/>
        </authorList>
    </citation>
    <scope>NUCLEOTIDE SEQUENCE [LARGE SCALE GENOMIC DNA]</scope>
    <source>
        <strain evidence="4 5">EGI 6500705</strain>
    </source>
</reference>
<dbReference type="PANTHER" id="PTHR40111:SF1">
    <property type="entry name" value="CEPHALOSPORIN-C DEACETYLASE"/>
    <property type="match status" value="1"/>
</dbReference>
<gene>
    <name evidence="4" type="ORF">ELQ94_00445</name>
</gene>
<evidence type="ECO:0000256" key="2">
    <source>
        <dbReference type="PIRSR" id="PIRSR639069-2"/>
    </source>
</evidence>
<dbReference type="SUPFAM" id="SSF53474">
    <property type="entry name" value="alpha/beta-Hydrolases"/>
    <property type="match status" value="1"/>
</dbReference>
<dbReference type="GO" id="GO:0052689">
    <property type="term" value="F:carboxylic ester hydrolase activity"/>
    <property type="evidence" value="ECO:0007669"/>
    <property type="project" value="TreeGrafter"/>
</dbReference>
<protein>
    <submittedName>
        <fullName evidence="4">Acetylxylan esterase</fullName>
    </submittedName>
</protein>
<feature type="active site" description="Nucleophile" evidence="1">
    <location>
        <position position="188"/>
    </location>
</feature>
<dbReference type="InterPro" id="IPR008391">
    <property type="entry name" value="AXE1_dom"/>
</dbReference>
<feature type="active site" description="Charge relay system" evidence="1">
    <location>
        <position position="303"/>
    </location>
</feature>
<name>A0A3S0VI66_9MICO</name>
<sequence>MARFDLPESELRTFSPEVRVERDFDEFWTRTLAESRAASVEGPTITPVETALRGVEVFDLTFPGFAGDPIRGWYLRPAGETADLPVVVEYVGYGGGRGLPHERLAWPTAGYAHVVMDTRGQGSTWGGGGVTPDPHGAGPSYPGVMTRGIEDPSTYYYTRLITDAVLCVDAVRELPGIDTSRIAIAGISQGGGITLAVSGLRDDLAAAMIDVPFLCHFERAVGMSDRDPYGEVNAYLRTQRGNREQTFRTLSYVDGVNFASRATAPALFSTGLQDATCPPSTVFAAFNRYGGTKEIDVYEFNDHEGGAESRWPDLAAYAARILA</sequence>
<evidence type="ECO:0000259" key="3">
    <source>
        <dbReference type="Pfam" id="PF05448"/>
    </source>
</evidence>
<comment type="caution">
    <text evidence="4">The sequence shown here is derived from an EMBL/GenBank/DDBJ whole genome shotgun (WGS) entry which is preliminary data.</text>
</comment>
<dbReference type="AlphaFoldDB" id="A0A3S0VI66"/>
<dbReference type="InterPro" id="IPR029058">
    <property type="entry name" value="AB_hydrolase_fold"/>
</dbReference>
<evidence type="ECO:0000313" key="5">
    <source>
        <dbReference type="Proteomes" id="UP000274909"/>
    </source>
</evidence>
<feature type="domain" description="Acetyl xylan esterase" evidence="3">
    <location>
        <begin position="1"/>
        <end position="308"/>
    </location>
</feature>
<feature type="binding site" evidence="2">
    <location>
        <position position="93"/>
    </location>
    <ligand>
        <name>substrate</name>
    </ligand>
</feature>
<dbReference type="OrthoDB" id="9770528at2"/>
<evidence type="ECO:0000256" key="1">
    <source>
        <dbReference type="PIRSR" id="PIRSR639069-1"/>
    </source>
</evidence>
<evidence type="ECO:0000313" key="4">
    <source>
        <dbReference type="EMBL" id="RUR03066.1"/>
    </source>
</evidence>
<organism evidence="4 5">
    <name type="scientific">Labedella endophytica</name>
    <dbReference type="NCBI Taxonomy" id="1523160"/>
    <lineage>
        <taxon>Bacteria</taxon>
        <taxon>Bacillati</taxon>
        <taxon>Actinomycetota</taxon>
        <taxon>Actinomycetes</taxon>
        <taxon>Micrococcales</taxon>
        <taxon>Microbacteriaceae</taxon>
        <taxon>Labedella</taxon>
    </lineage>
</organism>
<dbReference type="RefSeq" id="WP_127046093.1">
    <property type="nucleotide sequence ID" value="NZ_RZGZ01000001.1"/>
</dbReference>
<dbReference type="Gene3D" id="3.40.50.1820">
    <property type="entry name" value="alpha/beta hydrolase"/>
    <property type="match status" value="1"/>
</dbReference>
<dbReference type="GO" id="GO:0005976">
    <property type="term" value="P:polysaccharide metabolic process"/>
    <property type="evidence" value="ECO:0007669"/>
    <property type="project" value="TreeGrafter"/>
</dbReference>
<dbReference type="Pfam" id="PF05448">
    <property type="entry name" value="AXE1"/>
    <property type="match status" value="1"/>
</dbReference>